<protein>
    <submittedName>
        <fullName evidence="3">Small integral membrane protein 26</fullName>
    </submittedName>
</protein>
<accession>A0AA47NSD1</accession>
<organism evidence="3 4">
    <name type="scientific">Merluccius polli</name>
    <name type="common">Benguela hake</name>
    <name type="synonym">Merluccius cadenati</name>
    <dbReference type="NCBI Taxonomy" id="89951"/>
    <lineage>
        <taxon>Eukaryota</taxon>
        <taxon>Metazoa</taxon>
        <taxon>Chordata</taxon>
        <taxon>Craniata</taxon>
        <taxon>Vertebrata</taxon>
        <taxon>Euteleostomi</taxon>
        <taxon>Actinopterygii</taxon>
        <taxon>Neopterygii</taxon>
        <taxon>Teleostei</taxon>
        <taxon>Neoteleostei</taxon>
        <taxon>Acanthomorphata</taxon>
        <taxon>Zeiogadaria</taxon>
        <taxon>Gadariae</taxon>
        <taxon>Gadiformes</taxon>
        <taxon>Gadoidei</taxon>
        <taxon>Merlucciidae</taxon>
        <taxon>Merluccius</taxon>
    </lineage>
</organism>
<dbReference type="Proteomes" id="UP001174136">
    <property type="component" value="Unassembled WGS sequence"/>
</dbReference>
<dbReference type="AlphaFoldDB" id="A0AA47NSD1"/>
<evidence type="ECO:0000313" key="3">
    <source>
        <dbReference type="EMBL" id="KAK0136636.1"/>
    </source>
</evidence>
<name>A0AA47NSD1_MERPO</name>
<gene>
    <name evidence="3" type="primary">SMIM26</name>
    <name evidence="3" type="ORF">N1851_027187</name>
</gene>
<feature type="transmembrane region" description="Helical" evidence="2">
    <location>
        <begin position="14"/>
        <end position="33"/>
    </location>
</feature>
<proteinExistence type="predicted"/>
<dbReference type="EMBL" id="JAOPHQ010005136">
    <property type="protein sequence ID" value="KAK0136636.1"/>
    <property type="molecule type" value="Genomic_DNA"/>
</dbReference>
<dbReference type="InterPro" id="IPR038831">
    <property type="entry name" value="SMIM26"/>
</dbReference>
<feature type="region of interest" description="Disordered" evidence="1">
    <location>
        <begin position="83"/>
        <end position="105"/>
    </location>
</feature>
<dbReference type="PANTHER" id="PTHR40386">
    <property type="entry name" value="SMALL INTEGRAL MEMBRANE PROTEIN 26"/>
    <property type="match status" value="1"/>
</dbReference>
<sequence length="105" mass="11949">MSFKDFSRWNTRAAVLYALGAWTMIGSLCYYRYMGYDVVEVKKEEEPENPNEVVHTTPHSRTVLVYKDKDFVPYSTRIYNMFNPSSPSSSSSSSFVHESGGAGEE</sequence>
<keyword evidence="2" id="KW-1133">Transmembrane helix</keyword>
<evidence type="ECO:0000256" key="2">
    <source>
        <dbReference type="SAM" id="Phobius"/>
    </source>
</evidence>
<keyword evidence="2" id="KW-0812">Transmembrane</keyword>
<evidence type="ECO:0000256" key="1">
    <source>
        <dbReference type="SAM" id="MobiDB-lite"/>
    </source>
</evidence>
<feature type="compositionally biased region" description="Low complexity" evidence="1">
    <location>
        <begin position="84"/>
        <end position="94"/>
    </location>
</feature>
<dbReference type="PANTHER" id="PTHR40386:SF1">
    <property type="entry name" value="SMALL INTEGRAL MEMBRANE PROTEIN 26"/>
    <property type="match status" value="1"/>
</dbReference>
<keyword evidence="4" id="KW-1185">Reference proteome</keyword>
<evidence type="ECO:0000313" key="4">
    <source>
        <dbReference type="Proteomes" id="UP001174136"/>
    </source>
</evidence>
<comment type="caution">
    <text evidence="3">The sequence shown here is derived from an EMBL/GenBank/DDBJ whole genome shotgun (WGS) entry which is preliminary data.</text>
</comment>
<keyword evidence="2" id="KW-0472">Membrane</keyword>
<reference evidence="3" key="1">
    <citation type="journal article" date="2023" name="Front. Mar. Sci.">
        <title>A new Merluccius polli reference genome to investigate the effects of global change in West African waters.</title>
        <authorList>
            <person name="Mateo J.L."/>
            <person name="Blanco-Fernandez C."/>
            <person name="Garcia-Vazquez E."/>
            <person name="Machado-Schiaffino G."/>
        </authorList>
    </citation>
    <scope>NUCLEOTIDE SEQUENCE</scope>
    <source>
        <strain evidence="3">C29</strain>
        <tissue evidence="3">Fin</tissue>
    </source>
</reference>